<name>A0A939RVV1_9CELL</name>
<dbReference type="AlphaFoldDB" id="A0A939RVV1"/>
<dbReference type="InterPro" id="IPR003593">
    <property type="entry name" value="AAA+_ATPase"/>
</dbReference>
<dbReference type="Pfam" id="PF00005">
    <property type="entry name" value="ABC_tran"/>
    <property type="match status" value="2"/>
</dbReference>
<dbReference type="PROSITE" id="PS00211">
    <property type="entry name" value="ABC_TRANSPORTER_1"/>
    <property type="match status" value="2"/>
</dbReference>
<dbReference type="PROSITE" id="PS50893">
    <property type="entry name" value="ABC_TRANSPORTER_2"/>
    <property type="match status" value="2"/>
</dbReference>
<evidence type="ECO:0000259" key="4">
    <source>
        <dbReference type="PROSITE" id="PS50893"/>
    </source>
</evidence>
<feature type="region of interest" description="Disordered" evidence="3">
    <location>
        <begin position="527"/>
        <end position="557"/>
    </location>
</feature>
<feature type="domain" description="ABC transporter" evidence="4">
    <location>
        <begin position="5"/>
        <end position="231"/>
    </location>
</feature>
<dbReference type="RefSeq" id="WP_208055695.1">
    <property type="nucleotide sequence ID" value="NZ_JAGEMK010000004.1"/>
</dbReference>
<dbReference type="InterPro" id="IPR003439">
    <property type="entry name" value="ABC_transporter-like_ATP-bd"/>
</dbReference>
<proteinExistence type="predicted"/>
<organism evidence="5 6">
    <name type="scientific">Actinotalea soli</name>
    <dbReference type="NCBI Taxonomy" id="2819234"/>
    <lineage>
        <taxon>Bacteria</taxon>
        <taxon>Bacillati</taxon>
        <taxon>Actinomycetota</taxon>
        <taxon>Actinomycetes</taxon>
        <taxon>Micrococcales</taxon>
        <taxon>Cellulomonadaceae</taxon>
        <taxon>Actinotalea</taxon>
    </lineage>
</organism>
<gene>
    <name evidence="5" type="ORF">J4G33_09330</name>
</gene>
<sequence length="633" mass="67282">MAHLLGADTISLTVGTRTLLDGVSLGVDDGQRIGVVGPNGAGKSTVLRLLARRQDPDAGRVTHAGSLRVGLLDQRDELPAGSTVRDVVHGQDAEHTWAGDAGIRQVHAGLLSDLDLEADVETLSGGQRRRVALAALLVGDHDVLMLDEPTNHLDVEGVAWLAEHLSARFGADGGGGSRADARGALVVVTHDRWFLDAVCTRLWEVTGSQSGDAVGGTVHAYEGGYAAYVLARAERERSGAVSAAKRDNLLRKELAWLRRGAPARTSKPKFRLDAAASLIADEPAPRDPLELTRLATARQGKDVLDVEEVSVAFPAAEGGRTVLLEEVTWRLGPGDRYGLVGVNGAGKTTLLRLLAGTATPDAGRVRRGKTAVVATLSQDVSELDELAHLRVVEVVEGERRTVAVGGKELTAAQLVERLGFTRERSQTLVRDLSGGERRRLQLLRLLVGEPNVLLLDEPTNDLDTDTLAALEDLLDGWPGTLVVVSHDRYLLERVCDRQVALLGDGMLRDLPGGVEQYLELRRGAPGRGASNAALGTAGSAESSDLAEDAAARSLPGAEAVPDAAAVRAARKEITRIDRQLGKIAEREAKLHARMAEAATDHAAVTALDAELRELTALKDELEEQWMTAAEIAG</sequence>
<comment type="caution">
    <text evidence="5">The sequence shown here is derived from an EMBL/GenBank/DDBJ whole genome shotgun (WGS) entry which is preliminary data.</text>
</comment>
<dbReference type="CDD" id="cd03221">
    <property type="entry name" value="ABCF_EF-3"/>
    <property type="match status" value="2"/>
</dbReference>
<dbReference type="PANTHER" id="PTHR42855">
    <property type="entry name" value="ABC TRANSPORTER ATP-BINDING SUBUNIT"/>
    <property type="match status" value="1"/>
</dbReference>
<dbReference type="Proteomes" id="UP000664209">
    <property type="component" value="Unassembled WGS sequence"/>
</dbReference>
<evidence type="ECO:0000256" key="1">
    <source>
        <dbReference type="ARBA" id="ARBA00022741"/>
    </source>
</evidence>
<dbReference type="GO" id="GO:0005524">
    <property type="term" value="F:ATP binding"/>
    <property type="evidence" value="ECO:0007669"/>
    <property type="project" value="UniProtKB-KW"/>
</dbReference>
<keyword evidence="6" id="KW-1185">Reference proteome</keyword>
<keyword evidence="1" id="KW-0547">Nucleotide-binding</keyword>
<feature type="domain" description="ABC transporter" evidence="4">
    <location>
        <begin position="304"/>
        <end position="536"/>
    </location>
</feature>
<dbReference type="GO" id="GO:0016887">
    <property type="term" value="F:ATP hydrolysis activity"/>
    <property type="evidence" value="ECO:0007669"/>
    <property type="project" value="InterPro"/>
</dbReference>
<accession>A0A939RVV1</accession>
<dbReference type="InterPro" id="IPR027417">
    <property type="entry name" value="P-loop_NTPase"/>
</dbReference>
<dbReference type="InterPro" id="IPR051309">
    <property type="entry name" value="ABCF_ATPase"/>
</dbReference>
<evidence type="ECO:0000313" key="6">
    <source>
        <dbReference type="Proteomes" id="UP000664209"/>
    </source>
</evidence>
<evidence type="ECO:0000256" key="2">
    <source>
        <dbReference type="ARBA" id="ARBA00022840"/>
    </source>
</evidence>
<dbReference type="PANTHER" id="PTHR42855:SF1">
    <property type="entry name" value="ABC TRANSPORTER DOMAIN-CONTAINING PROTEIN"/>
    <property type="match status" value="1"/>
</dbReference>
<dbReference type="Gene3D" id="3.40.50.300">
    <property type="entry name" value="P-loop containing nucleotide triphosphate hydrolases"/>
    <property type="match status" value="2"/>
</dbReference>
<protein>
    <submittedName>
        <fullName evidence="5">ABC-F family ATP-binding cassette domain-containing protein</fullName>
    </submittedName>
</protein>
<dbReference type="SMART" id="SM00382">
    <property type="entry name" value="AAA"/>
    <property type="match status" value="2"/>
</dbReference>
<dbReference type="InterPro" id="IPR017871">
    <property type="entry name" value="ABC_transporter-like_CS"/>
</dbReference>
<evidence type="ECO:0000313" key="5">
    <source>
        <dbReference type="EMBL" id="MBO1752003.1"/>
    </source>
</evidence>
<dbReference type="EMBL" id="JAGEMK010000004">
    <property type="protein sequence ID" value="MBO1752003.1"/>
    <property type="molecule type" value="Genomic_DNA"/>
</dbReference>
<evidence type="ECO:0000256" key="3">
    <source>
        <dbReference type="SAM" id="MobiDB-lite"/>
    </source>
</evidence>
<dbReference type="SUPFAM" id="SSF52540">
    <property type="entry name" value="P-loop containing nucleoside triphosphate hydrolases"/>
    <property type="match status" value="2"/>
</dbReference>
<keyword evidence="2 5" id="KW-0067">ATP-binding</keyword>
<reference evidence="5" key="1">
    <citation type="submission" date="2021-03" db="EMBL/GenBank/DDBJ databases">
        <title>Actinotalea soli sp. nov., isolated from soil.</title>
        <authorList>
            <person name="Ping W."/>
            <person name="Zhang J."/>
        </authorList>
    </citation>
    <scope>NUCLEOTIDE SEQUENCE</scope>
    <source>
        <strain evidence="5">BY-33</strain>
    </source>
</reference>